<name>H0E9N0_9ACTN</name>
<evidence type="ECO:0000256" key="6">
    <source>
        <dbReference type="ARBA" id="ARBA00022692"/>
    </source>
</evidence>
<keyword evidence="6 10" id="KW-0812">Transmembrane</keyword>
<dbReference type="SMART" id="SM00387">
    <property type="entry name" value="HATPase_c"/>
    <property type="match status" value="1"/>
</dbReference>
<gene>
    <name evidence="13" type="ORF">PAI11_35500</name>
</gene>
<dbReference type="CDD" id="cd00082">
    <property type="entry name" value="HisKA"/>
    <property type="match status" value="1"/>
</dbReference>
<evidence type="ECO:0000256" key="3">
    <source>
        <dbReference type="ARBA" id="ARBA00012438"/>
    </source>
</evidence>
<dbReference type="InterPro" id="IPR003661">
    <property type="entry name" value="HisK_dim/P_dom"/>
</dbReference>
<keyword evidence="13" id="KW-0813">Transport</keyword>
<dbReference type="PROSITE" id="PS50885">
    <property type="entry name" value="HAMP"/>
    <property type="match status" value="1"/>
</dbReference>
<dbReference type="InterPro" id="IPR004358">
    <property type="entry name" value="Sig_transdc_His_kin-like_C"/>
</dbReference>
<dbReference type="SUPFAM" id="SSF55874">
    <property type="entry name" value="ATPase domain of HSP90 chaperone/DNA topoisomerase II/histidine kinase"/>
    <property type="match status" value="1"/>
</dbReference>
<dbReference type="GO" id="GO:0000155">
    <property type="term" value="F:phosphorelay sensor kinase activity"/>
    <property type="evidence" value="ECO:0007669"/>
    <property type="project" value="InterPro"/>
</dbReference>
<comment type="caution">
    <text evidence="13">The sequence shown here is derived from an EMBL/GenBank/DDBJ whole genome shotgun (WGS) entry which is preliminary data.</text>
</comment>
<dbReference type="InterPro" id="IPR036097">
    <property type="entry name" value="HisK_dim/P_sf"/>
</dbReference>
<keyword evidence="8 10" id="KW-1133">Transmembrane helix</keyword>
<dbReference type="InterPro" id="IPR003660">
    <property type="entry name" value="HAMP_dom"/>
</dbReference>
<dbReference type="FunFam" id="1.10.287.130:FF:000001">
    <property type="entry name" value="Two-component sensor histidine kinase"/>
    <property type="match status" value="1"/>
</dbReference>
<reference evidence="13 14" key="1">
    <citation type="journal article" date="2013" name="Biodegradation">
        <title>Quantitative proteomic analysis of ibuprofen-degrading Patulibacter sp. strain I11.</title>
        <authorList>
            <person name="Almeida B."/>
            <person name="Kjeldal H."/>
            <person name="Lolas I."/>
            <person name="Knudsen A.D."/>
            <person name="Carvalho G."/>
            <person name="Nielsen K.L."/>
            <person name="Barreto Crespo M.T."/>
            <person name="Stensballe A."/>
            <person name="Nielsen J.L."/>
        </authorList>
    </citation>
    <scope>NUCLEOTIDE SEQUENCE [LARGE SCALE GENOMIC DNA]</scope>
    <source>
        <strain evidence="13 14">I11</strain>
    </source>
</reference>
<dbReference type="Pfam" id="PF00512">
    <property type="entry name" value="HisKA"/>
    <property type="match status" value="1"/>
</dbReference>
<organism evidence="13 14">
    <name type="scientific">Patulibacter medicamentivorans</name>
    <dbReference type="NCBI Taxonomy" id="1097667"/>
    <lineage>
        <taxon>Bacteria</taxon>
        <taxon>Bacillati</taxon>
        <taxon>Actinomycetota</taxon>
        <taxon>Thermoleophilia</taxon>
        <taxon>Solirubrobacterales</taxon>
        <taxon>Patulibacteraceae</taxon>
        <taxon>Patulibacter</taxon>
    </lineage>
</organism>
<keyword evidence="13" id="KW-0406">Ion transport</keyword>
<feature type="transmembrane region" description="Helical" evidence="10">
    <location>
        <begin position="179"/>
        <end position="203"/>
    </location>
</feature>
<keyword evidence="4" id="KW-0597">Phosphoprotein</keyword>
<dbReference type="GO" id="GO:0005886">
    <property type="term" value="C:plasma membrane"/>
    <property type="evidence" value="ECO:0007669"/>
    <property type="project" value="UniProtKB-SubCell"/>
</dbReference>
<keyword evidence="7 13" id="KW-0418">Kinase</keyword>
<dbReference type="InterPro" id="IPR050736">
    <property type="entry name" value="Sensor_HK_Regulatory"/>
</dbReference>
<evidence type="ECO:0000259" key="11">
    <source>
        <dbReference type="PROSITE" id="PS50109"/>
    </source>
</evidence>
<dbReference type="SUPFAM" id="SSF158472">
    <property type="entry name" value="HAMP domain-like"/>
    <property type="match status" value="1"/>
</dbReference>
<comment type="catalytic activity">
    <reaction evidence="1">
        <text>ATP + protein L-histidine = ADP + protein N-phospho-L-histidine.</text>
        <dbReference type="EC" id="2.7.13.3"/>
    </reaction>
</comment>
<dbReference type="InterPro" id="IPR003594">
    <property type="entry name" value="HATPase_dom"/>
</dbReference>
<dbReference type="EC" id="2.7.13.3" evidence="3"/>
<dbReference type="SMART" id="SM00304">
    <property type="entry name" value="HAMP"/>
    <property type="match status" value="1"/>
</dbReference>
<keyword evidence="14" id="KW-1185">Reference proteome</keyword>
<dbReference type="SMART" id="SM00388">
    <property type="entry name" value="HisKA"/>
    <property type="match status" value="1"/>
</dbReference>
<evidence type="ECO:0000256" key="8">
    <source>
        <dbReference type="ARBA" id="ARBA00022989"/>
    </source>
</evidence>
<comment type="subcellular location">
    <subcellularLocation>
        <location evidence="2">Cell membrane</location>
    </subcellularLocation>
</comment>
<dbReference type="SUPFAM" id="SSF47384">
    <property type="entry name" value="Homodimeric domain of signal transducing histidine kinase"/>
    <property type="match status" value="1"/>
</dbReference>
<dbReference type="Gene3D" id="3.30.565.10">
    <property type="entry name" value="Histidine kinase-like ATPase, C-terminal domain"/>
    <property type="match status" value="1"/>
</dbReference>
<dbReference type="RefSeq" id="WP_007577718.1">
    <property type="nucleotide sequence ID" value="NZ_AGUD01000264.1"/>
</dbReference>
<protein>
    <recommendedName>
        <fullName evidence="3">histidine kinase</fullName>
        <ecNumber evidence="3">2.7.13.3</ecNumber>
    </recommendedName>
</protein>
<dbReference type="CDD" id="cd00075">
    <property type="entry name" value="HATPase"/>
    <property type="match status" value="1"/>
</dbReference>
<keyword evidence="10" id="KW-0472">Membrane</keyword>
<evidence type="ECO:0000256" key="4">
    <source>
        <dbReference type="ARBA" id="ARBA00022553"/>
    </source>
</evidence>
<evidence type="ECO:0000256" key="7">
    <source>
        <dbReference type="ARBA" id="ARBA00022777"/>
    </source>
</evidence>
<evidence type="ECO:0000259" key="12">
    <source>
        <dbReference type="PROSITE" id="PS50885"/>
    </source>
</evidence>
<dbReference type="PANTHER" id="PTHR43711">
    <property type="entry name" value="TWO-COMPONENT HISTIDINE KINASE"/>
    <property type="match status" value="1"/>
</dbReference>
<evidence type="ECO:0000256" key="5">
    <source>
        <dbReference type="ARBA" id="ARBA00022679"/>
    </source>
</evidence>
<dbReference type="InterPro" id="IPR005467">
    <property type="entry name" value="His_kinase_dom"/>
</dbReference>
<sequence length="468" mass="50541">MRWSLRVRLTLAFVGVALVAVAAVALQVLPTLESSMAQQRVRSLVSDSERVAREVAVGARDGRNRSGGRVTLSPREIVETVAAQTGGSVSLLARAQDGRTDVLQTTKGTAKPDDAVMRLAGRTLADGEPRFSSGDRGRLIARVAIPVDALPARPGFEVLLISEKLDDVHATVTLVRRRVLFGGLLAILVALAAGSLVALNVSARLRRLEKGSREVAAGRFTTSFDTSSRDELGHLARSLDTMRQQLAELDGSRKRFIATASHELRTPLSSLSGFVELLRDEELDEQTRRSFLDQLALQIRRLVGLADDLLDLSRMESGGLELRPETVDLHELAETVAAEFRPIVERAGRALRVRLVGTPVLQHCDPARVEQIIRILVDNALKHSDPGAAVEIRVARSGGVSRIAVSDRGPGVAPEDLPHLFEPFHGTGDGSGAGLGLAIARELSHRMRGELHVESRPGRTTFTLELPA</sequence>
<evidence type="ECO:0000313" key="13">
    <source>
        <dbReference type="EMBL" id="EHN09617.1"/>
    </source>
</evidence>
<dbReference type="Gene3D" id="6.10.340.10">
    <property type="match status" value="1"/>
</dbReference>
<dbReference type="PRINTS" id="PR00344">
    <property type="entry name" value="BCTRLSENSOR"/>
</dbReference>
<dbReference type="InterPro" id="IPR036890">
    <property type="entry name" value="HATPase_C_sf"/>
</dbReference>
<dbReference type="PANTHER" id="PTHR43711:SF1">
    <property type="entry name" value="HISTIDINE KINASE 1"/>
    <property type="match status" value="1"/>
</dbReference>
<feature type="domain" description="HAMP" evidence="12">
    <location>
        <begin position="199"/>
        <end position="251"/>
    </location>
</feature>
<dbReference type="AlphaFoldDB" id="H0E9N0"/>
<evidence type="ECO:0000256" key="2">
    <source>
        <dbReference type="ARBA" id="ARBA00004236"/>
    </source>
</evidence>
<feature type="domain" description="Histidine kinase" evidence="11">
    <location>
        <begin position="259"/>
        <end position="468"/>
    </location>
</feature>
<dbReference type="PROSITE" id="PS50109">
    <property type="entry name" value="HIS_KIN"/>
    <property type="match status" value="1"/>
</dbReference>
<dbReference type="Pfam" id="PF00672">
    <property type="entry name" value="HAMP"/>
    <property type="match status" value="1"/>
</dbReference>
<accession>H0E9N0</accession>
<evidence type="ECO:0000256" key="9">
    <source>
        <dbReference type="ARBA" id="ARBA00023012"/>
    </source>
</evidence>
<proteinExistence type="predicted"/>
<dbReference type="Pfam" id="PF02518">
    <property type="entry name" value="HATPase_c"/>
    <property type="match status" value="1"/>
</dbReference>
<dbReference type="Proteomes" id="UP000005143">
    <property type="component" value="Unassembled WGS sequence"/>
</dbReference>
<dbReference type="Gene3D" id="1.10.287.130">
    <property type="match status" value="1"/>
</dbReference>
<evidence type="ECO:0000256" key="10">
    <source>
        <dbReference type="SAM" id="Phobius"/>
    </source>
</evidence>
<dbReference type="CDD" id="cd06225">
    <property type="entry name" value="HAMP"/>
    <property type="match status" value="1"/>
</dbReference>
<evidence type="ECO:0000256" key="1">
    <source>
        <dbReference type="ARBA" id="ARBA00000085"/>
    </source>
</evidence>
<keyword evidence="13" id="KW-0407">Ion channel</keyword>
<keyword evidence="5 13" id="KW-0808">Transferase</keyword>
<keyword evidence="9" id="KW-0902">Two-component regulatory system</keyword>
<dbReference type="GO" id="GO:0034220">
    <property type="term" value="P:monoatomic ion transmembrane transport"/>
    <property type="evidence" value="ECO:0007669"/>
    <property type="project" value="UniProtKB-KW"/>
</dbReference>
<dbReference type="OrthoDB" id="9813151at2"/>
<evidence type="ECO:0000313" key="14">
    <source>
        <dbReference type="Proteomes" id="UP000005143"/>
    </source>
</evidence>
<dbReference type="EMBL" id="AGUD01000264">
    <property type="protein sequence ID" value="EHN09617.1"/>
    <property type="molecule type" value="Genomic_DNA"/>
</dbReference>